<sequence length="414" mass="46437">MDIVETTDIAIIGAGPAGAAAAAWLARDGWSVQVLERQHFPRFSIGESLLPQCMVYLEQCGLLESAQAGEFQAKNGAAFCHRTRYAAIDFRDKFSPGPGTTWQVERADFDQRLIEGARRAGAQVHFGVSVTGFHPHPQRPRLQLEDEQGRRHELDARFVLDASGYGRVLARLEKLDRPSSLAPRTALFTHVEDHIEAAEHDREKILIGIHPQDATTWYWLIPFRSGQASVGVVTAPDRADAAGDSDDQRLWNLLRQEPRFSRLLNHAQPRREVQRIGGYSADIERLHGPGFAILGNAGEFLDPVFSSGVTIALDSALRAAPLVKQQLEGQAIDWDTSFERPLRQGIATFRAFVDAWYDERLQRIIFHDRQPERIRQMIASVLAGYAWDQDNPFVSASKRRLDSLAEHCYLDQGN</sequence>
<dbReference type="InterPro" id="IPR002938">
    <property type="entry name" value="FAD-bd"/>
</dbReference>
<dbReference type="Proteomes" id="UP000324285">
    <property type="component" value="Chromosome"/>
</dbReference>
<accession>A0A5C1NEI0</accession>
<dbReference type="OrthoDB" id="103324at2"/>
<dbReference type="PANTHER" id="PTHR43747">
    <property type="entry name" value="FAD-BINDING PROTEIN"/>
    <property type="match status" value="1"/>
</dbReference>
<dbReference type="SUPFAM" id="SSF51905">
    <property type="entry name" value="FAD/NAD(P)-binding domain"/>
    <property type="match status" value="1"/>
</dbReference>
<dbReference type="Pfam" id="PF01494">
    <property type="entry name" value="FAD_binding_3"/>
    <property type="match status" value="1"/>
</dbReference>
<dbReference type="RefSeq" id="WP_149283179.1">
    <property type="nucleotide sequence ID" value="NZ_CP038437.2"/>
</dbReference>
<dbReference type="InterPro" id="IPR050816">
    <property type="entry name" value="Flavin-dep_Halogenase_NPB"/>
</dbReference>
<organism evidence="2 3">
    <name type="scientific">Halomonas binhaiensis</name>
    <dbReference type="NCBI Taxonomy" id="2562282"/>
    <lineage>
        <taxon>Bacteria</taxon>
        <taxon>Pseudomonadati</taxon>
        <taxon>Pseudomonadota</taxon>
        <taxon>Gammaproteobacteria</taxon>
        <taxon>Oceanospirillales</taxon>
        <taxon>Halomonadaceae</taxon>
        <taxon>Halomonas</taxon>
    </lineage>
</organism>
<dbReference type="KEGG" id="hbh:E4T21_02355"/>
<reference evidence="2" key="1">
    <citation type="submission" date="2021-02" db="EMBL/GenBank/DDBJ databases">
        <title>Strain Y2R2, a novel species of the genus Halomonas.</title>
        <authorList>
            <person name="Huang H."/>
        </authorList>
    </citation>
    <scope>NUCLEOTIDE SEQUENCE</scope>
    <source>
        <strain evidence="2">Y2R2</strain>
    </source>
</reference>
<protein>
    <submittedName>
        <fullName evidence="2">Tryptophan 7-halogenase</fullName>
    </submittedName>
</protein>
<evidence type="ECO:0000313" key="2">
    <source>
        <dbReference type="EMBL" id="QEM80527.1"/>
    </source>
</evidence>
<feature type="domain" description="FAD-binding" evidence="1">
    <location>
        <begin position="7"/>
        <end position="256"/>
    </location>
</feature>
<dbReference type="InterPro" id="IPR036188">
    <property type="entry name" value="FAD/NAD-bd_sf"/>
</dbReference>
<name>A0A5C1NEI0_9GAMM</name>
<dbReference type="GO" id="GO:0071949">
    <property type="term" value="F:FAD binding"/>
    <property type="evidence" value="ECO:0007669"/>
    <property type="project" value="InterPro"/>
</dbReference>
<gene>
    <name evidence="2" type="ORF">E4T21_02355</name>
</gene>
<dbReference type="EMBL" id="CP038437">
    <property type="protein sequence ID" value="QEM80527.1"/>
    <property type="molecule type" value="Genomic_DNA"/>
</dbReference>
<proteinExistence type="predicted"/>
<evidence type="ECO:0000313" key="3">
    <source>
        <dbReference type="Proteomes" id="UP000324285"/>
    </source>
</evidence>
<keyword evidence="3" id="KW-1185">Reference proteome</keyword>
<dbReference type="PANTHER" id="PTHR43747:SF1">
    <property type="entry name" value="SLR1998 PROTEIN"/>
    <property type="match status" value="1"/>
</dbReference>
<dbReference type="AlphaFoldDB" id="A0A5C1NEI0"/>
<evidence type="ECO:0000259" key="1">
    <source>
        <dbReference type="Pfam" id="PF01494"/>
    </source>
</evidence>
<dbReference type="Gene3D" id="3.50.50.60">
    <property type="entry name" value="FAD/NAD(P)-binding domain"/>
    <property type="match status" value="1"/>
</dbReference>